<gene>
    <name evidence="1" type="ORF">C8E03_11123</name>
    <name evidence="2" type="ORF">CG710_018125</name>
</gene>
<reference evidence="2" key="3">
    <citation type="submission" date="2018-07" db="EMBL/GenBank/DDBJ databases">
        <authorList>
            <person name="Quirk P.G."/>
            <person name="Krulwich T.A."/>
        </authorList>
    </citation>
    <scope>NUCLEOTIDE SEQUENCE</scope>
    <source>
        <strain evidence="2">CCRI-19302</strain>
    </source>
</reference>
<dbReference type="EMBL" id="QICS01000011">
    <property type="protein sequence ID" value="PXV86823.1"/>
    <property type="molecule type" value="Genomic_DNA"/>
</dbReference>
<dbReference type="Proteomes" id="UP000247523">
    <property type="component" value="Unassembled WGS sequence"/>
</dbReference>
<accession>A0A255JFZ0</accession>
<protein>
    <submittedName>
        <fullName evidence="2">Uncharacterized protein</fullName>
    </submittedName>
</protein>
<keyword evidence="3" id="KW-1185">Reference proteome</keyword>
<evidence type="ECO:0000313" key="2">
    <source>
        <dbReference type="EMBL" id="RDY29587.1"/>
    </source>
</evidence>
<sequence length="76" mass="8594">MGIISIQKRNRADGGYSSNNYILYDFHEMWGAGNQEEVAQAIEKIDIQKATELLQNNGFKVIKKESLEEATDQSNT</sequence>
<evidence type="ECO:0000313" key="4">
    <source>
        <dbReference type="Proteomes" id="UP000247523"/>
    </source>
</evidence>
<dbReference type="EMBL" id="NOKA02000064">
    <property type="protein sequence ID" value="RDY29587.1"/>
    <property type="molecule type" value="Genomic_DNA"/>
</dbReference>
<name>A0A255JFZ0_9FIRM</name>
<dbReference type="Proteomes" id="UP000216411">
    <property type="component" value="Unassembled WGS sequence"/>
</dbReference>
<dbReference type="RefSeq" id="WP_094378353.1">
    <property type="nucleotide sequence ID" value="NZ_NOKA02000064.1"/>
</dbReference>
<comment type="caution">
    <text evidence="2">The sequence shown here is derived from an EMBL/GenBank/DDBJ whole genome shotgun (WGS) entry which is preliminary data.</text>
</comment>
<proteinExistence type="predicted"/>
<organism evidence="2 3">
    <name type="scientific">Lachnotalea glycerini</name>
    <dbReference type="NCBI Taxonomy" id="1763509"/>
    <lineage>
        <taxon>Bacteria</taxon>
        <taxon>Bacillati</taxon>
        <taxon>Bacillota</taxon>
        <taxon>Clostridia</taxon>
        <taxon>Lachnospirales</taxon>
        <taxon>Lachnospiraceae</taxon>
        <taxon>Lachnotalea</taxon>
    </lineage>
</organism>
<dbReference type="AlphaFoldDB" id="A0A255JFZ0"/>
<evidence type="ECO:0000313" key="3">
    <source>
        <dbReference type="Proteomes" id="UP000216411"/>
    </source>
</evidence>
<reference evidence="2 3" key="1">
    <citation type="journal article" date="2017" name="Genome Announc.">
        <title>Draft Genome Sequence of a Sporulating and Motile Strain of Lachnotalea glycerini Isolated from Water in Quebec City, Canada.</title>
        <authorList>
            <person name="Maheux A.F."/>
            <person name="Boudreau D.K."/>
            <person name="Berube E."/>
            <person name="Boissinot M."/>
            <person name="Raymond F."/>
            <person name="Brodeur S."/>
            <person name="Corbeil J."/>
            <person name="Isabel S."/>
            <person name="Omar R.F."/>
            <person name="Bergeron M.G."/>
        </authorList>
    </citation>
    <scope>NUCLEOTIDE SEQUENCE [LARGE SCALE GENOMIC DNA]</scope>
    <source>
        <strain evidence="2 3">CCRI-19302</strain>
    </source>
</reference>
<reference evidence="1 4" key="2">
    <citation type="submission" date="2018-05" db="EMBL/GenBank/DDBJ databases">
        <title>Genomic Encyclopedia of Type Strains, Phase IV (KMG-IV): sequencing the most valuable type-strain genomes for metagenomic binning, comparative biology and taxonomic classification.</title>
        <authorList>
            <person name="Goeker M."/>
        </authorList>
    </citation>
    <scope>NUCLEOTIDE SEQUENCE [LARGE SCALE GENOMIC DNA]</scope>
    <source>
        <strain evidence="1 4">DSM 28816</strain>
    </source>
</reference>
<evidence type="ECO:0000313" key="1">
    <source>
        <dbReference type="EMBL" id="PXV86823.1"/>
    </source>
</evidence>